<dbReference type="PANTHER" id="PTHR47478:SF1">
    <property type="entry name" value="PYRIMIDINE 5'-NUCLEOTIDASE YJJG"/>
    <property type="match status" value="1"/>
</dbReference>
<dbReference type="InterPro" id="IPR052550">
    <property type="entry name" value="Pyrimidine_5'-ntase_YjjG"/>
</dbReference>
<dbReference type="InterPro" id="IPR036412">
    <property type="entry name" value="HAD-like_sf"/>
</dbReference>
<dbReference type="Gene3D" id="3.40.50.1000">
    <property type="entry name" value="HAD superfamily/HAD-like"/>
    <property type="match status" value="1"/>
</dbReference>
<dbReference type="InterPro" id="IPR023214">
    <property type="entry name" value="HAD_sf"/>
</dbReference>
<accession>A0A380HLX0</accession>
<dbReference type="SFLD" id="SFLDG01135">
    <property type="entry name" value="C1.5.6:_HAD__Beta-PGM__Phospha"/>
    <property type="match status" value="1"/>
</dbReference>
<name>A0A380HLX0_STASA</name>
<keyword evidence="1" id="KW-0378">Hydrolase</keyword>
<evidence type="ECO:0000313" key="2">
    <source>
        <dbReference type="Proteomes" id="UP000254707"/>
    </source>
</evidence>
<dbReference type="EC" id="3.-.-.-" evidence="1"/>
<dbReference type="EMBL" id="UHED01000001">
    <property type="protein sequence ID" value="SUM83298.1"/>
    <property type="molecule type" value="Genomic_DNA"/>
</dbReference>
<evidence type="ECO:0000313" key="1">
    <source>
        <dbReference type="EMBL" id="SUM83298.1"/>
    </source>
</evidence>
<organism evidence="1 2">
    <name type="scientific">Staphylococcus saprophyticus</name>
    <dbReference type="NCBI Taxonomy" id="29385"/>
    <lineage>
        <taxon>Bacteria</taxon>
        <taxon>Bacillati</taxon>
        <taxon>Bacillota</taxon>
        <taxon>Bacilli</taxon>
        <taxon>Bacillales</taxon>
        <taxon>Staphylococcaceae</taxon>
        <taxon>Staphylococcus</taxon>
    </lineage>
</organism>
<dbReference type="SUPFAM" id="SSF56784">
    <property type="entry name" value="HAD-like"/>
    <property type="match status" value="1"/>
</dbReference>
<dbReference type="RefSeq" id="WP_041080405.1">
    <property type="nucleotide sequence ID" value="NZ_CAXOKG010000001.1"/>
</dbReference>
<dbReference type="Pfam" id="PF13419">
    <property type="entry name" value="HAD_2"/>
    <property type="match status" value="1"/>
</dbReference>
<dbReference type="NCBIfam" id="TIGR01549">
    <property type="entry name" value="HAD-SF-IA-v1"/>
    <property type="match status" value="1"/>
</dbReference>
<reference evidence="1 2" key="1">
    <citation type="submission" date="2018-06" db="EMBL/GenBank/DDBJ databases">
        <authorList>
            <consortium name="Pathogen Informatics"/>
            <person name="Doyle S."/>
        </authorList>
    </citation>
    <scope>NUCLEOTIDE SEQUENCE [LARGE SCALE GENOMIC DNA]</scope>
    <source>
        <strain evidence="1 2">NCTC7688</strain>
    </source>
</reference>
<dbReference type="Gene3D" id="1.10.150.240">
    <property type="entry name" value="Putative phosphatase, domain 2"/>
    <property type="match status" value="1"/>
</dbReference>
<dbReference type="PANTHER" id="PTHR47478">
    <property type="match status" value="1"/>
</dbReference>
<protein>
    <submittedName>
        <fullName evidence="1">Hydrolase</fullName>
        <ecNumber evidence="1">3.-.-.-</ecNumber>
    </submittedName>
</protein>
<dbReference type="NCBIfam" id="TIGR02254">
    <property type="entry name" value="YjjG_YfnB"/>
    <property type="match status" value="1"/>
</dbReference>
<dbReference type="InterPro" id="IPR011951">
    <property type="entry name" value="HAD-SF_hydro_IA_YjjG/PynA"/>
</dbReference>
<dbReference type="SFLD" id="SFLDS00003">
    <property type="entry name" value="Haloacid_Dehalogenase"/>
    <property type="match status" value="1"/>
</dbReference>
<sequence>MRTKSLLIDFDDTLVDFDDAEAYAFYEMTQQFQIKTNQNDLHTFKKINQAHWDAFQKNELTKDEVLSKRFEAYFHLHQMKIDGKLADQIFRDELANAPIKHFDQTIETLKQLKEHHDLYIVTNGVLETQERRIEKTKIGHWFKDIFVSEQTGYQKPMPEFFDYVFNKIGEDKRGYAMIIGDSMSSDILGGKNANIETCWFNPRNKINDTEIKPDYVVNSLKEVIAYV</sequence>
<dbReference type="InterPro" id="IPR041492">
    <property type="entry name" value="HAD_2"/>
</dbReference>
<dbReference type="Proteomes" id="UP000254707">
    <property type="component" value="Unassembled WGS sequence"/>
</dbReference>
<dbReference type="SFLD" id="SFLDG01129">
    <property type="entry name" value="C1.5:_HAD__Beta-PGM__Phosphata"/>
    <property type="match status" value="1"/>
</dbReference>
<proteinExistence type="predicted"/>
<dbReference type="CDD" id="cd04305">
    <property type="entry name" value="HAD_Neu5Ac-Pase_like"/>
    <property type="match status" value="1"/>
</dbReference>
<gene>
    <name evidence="1" type="primary">yfnB</name>
    <name evidence="1" type="ORF">NCTC7688_01874</name>
</gene>
<dbReference type="InterPro" id="IPR023198">
    <property type="entry name" value="PGP-like_dom2"/>
</dbReference>
<dbReference type="InterPro" id="IPR006439">
    <property type="entry name" value="HAD-SF_hydro_IA"/>
</dbReference>
<dbReference type="AlphaFoldDB" id="A0A380HLX0"/>
<dbReference type="GO" id="GO:0008253">
    <property type="term" value="F:5'-nucleotidase activity"/>
    <property type="evidence" value="ECO:0007669"/>
    <property type="project" value="InterPro"/>
</dbReference>